<dbReference type="PANTHER" id="PTHR48098:SF6">
    <property type="entry name" value="FERRI-BACILLIBACTIN ESTERASE BESA"/>
    <property type="match status" value="1"/>
</dbReference>
<dbReference type="Proteomes" id="UP000284892">
    <property type="component" value="Unassembled WGS sequence"/>
</dbReference>
<accession>A0A420DKH7</accession>
<name>A0A420DKH7_9FLAO</name>
<keyword evidence="1" id="KW-0378">Hydrolase</keyword>
<dbReference type="GO" id="GO:0016787">
    <property type="term" value="F:hydrolase activity"/>
    <property type="evidence" value="ECO:0007669"/>
    <property type="project" value="UniProtKB-KW"/>
</dbReference>
<dbReference type="RefSeq" id="WP_120200887.1">
    <property type="nucleotide sequence ID" value="NZ_RAQJ01000003.1"/>
</dbReference>
<dbReference type="PANTHER" id="PTHR48098">
    <property type="entry name" value="ENTEROCHELIN ESTERASE-RELATED"/>
    <property type="match status" value="1"/>
</dbReference>
<dbReference type="AlphaFoldDB" id="A0A420DKH7"/>
<dbReference type="Gene3D" id="3.40.50.1820">
    <property type="entry name" value="alpha/beta hydrolase"/>
    <property type="match status" value="1"/>
</dbReference>
<dbReference type="OrthoDB" id="9784036at2"/>
<keyword evidence="2" id="KW-1185">Reference proteome</keyword>
<dbReference type="Pfam" id="PF00756">
    <property type="entry name" value="Esterase"/>
    <property type="match status" value="1"/>
</dbReference>
<protein>
    <submittedName>
        <fullName evidence="1">Putative alpha/beta superfamily hydrolase</fullName>
    </submittedName>
</protein>
<evidence type="ECO:0000313" key="1">
    <source>
        <dbReference type="EMBL" id="RKE94667.1"/>
    </source>
</evidence>
<dbReference type="InterPro" id="IPR000801">
    <property type="entry name" value="Esterase-like"/>
</dbReference>
<evidence type="ECO:0000313" key="2">
    <source>
        <dbReference type="Proteomes" id="UP000284892"/>
    </source>
</evidence>
<gene>
    <name evidence="1" type="ORF">BXY80_1675</name>
</gene>
<organism evidence="1 2">
    <name type="scientific">Ichthyenterobacterium magnum</name>
    <dbReference type="NCBI Taxonomy" id="1230530"/>
    <lineage>
        <taxon>Bacteria</taxon>
        <taxon>Pseudomonadati</taxon>
        <taxon>Bacteroidota</taxon>
        <taxon>Flavobacteriia</taxon>
        <taxon>Flavobacteriales</taxon>
        <taxon>Flavobacteriaceae</taxon>
        <taxon>Ichthyenterobacterium</taxon>
    </lineage>
</organism>
<proteinExistence type="predicted"/>
<dbReference type="InterPro" id="IPR050583">
    <property type="entry name" value="Mycobacterial_A85_antigen"/>
</dbReference>
<dbReference type="InterPro" id="IPR029058">
    <property type="entry name" value="AB_hydrolase_fold"/>
</dbReference>
<dbReference type="SUPFAM" id="SSF53474">
    <property type="entry name" value="alpha/beta-Hydrolases"/>
    <property type="match status" value="1"/>
</dbReference>
<comment type="caution">
    <text evidence="1">The sequence shown here is derived from an EMBL/GenBank/DDBJ whole genome shotgun (WGS) entry which is preliminary data.</text>
</comment>
<sequence>MHTIKKYRISVLLLLILILLLNCKEHENLYIIDTLDLKSNIFKNTRKVRVLLPPDYYQSKSIHYPVLYLNDGVLVFHAYEIKKVVHDLINSKTIEPIIVVGIDNGASTVESKNPLRDRAMEYLPWADEFETNPEAKIDNPKGKLYPDFITKEVMPLINSKFRTKKGAKNTGLGGSSRGALISLYTVLEKPNHFNKLLLESPSLYVSNQKILENSSSKKIWPNKVYIGIGTEEGETDEIKKMAVKDAENLKSIILKNSSNTKLDYLLDKGGEHNFEYFSKRFPKALEFLYGTE</sequence>
<reference evidence="1 2" key="1">
    <citation type="submission" date="2018-09" db="EMBL/GenBank/DDBJ databases">
        <title>Genomic Encyclopedia of Archaeal and Bacterial Type Strains, Phase II (KMG-II): from individual species to whole genera.</title>
        <authorList>
            <person name="Goeker M."/>
        </authorList>
    </citation>
    <scope>NUCLEOTIDE SEQUENCE [LARGE SCALE GENOMIC DNA]</scope>
    <source>
        <strain evidence="1 2">DSM 26283</strain>
    </source>
</reference>
<dbReference type="EMBL" id="RAQJ01000003">
    <property type="protein sequence ID" value="RKE94667.1"/>
    <property type="molecule type" value="Genomic_DNA"/>
</dbReference>